<reference evidence="2" key="2">
    <citation type="submission" date="2020-09" db="EMBL/GenBank/DDBJ databases">
        <authorList>
            <person name="Sun Q."/>
            <person name="Zhou Y."/>
        </authorList>
    </citation>
    <scope>NUCLEOTIDE SEQUENCE</scope>
    <source>
        <strain evidence="2">CGMCC 1.15095</strain>
    </source>
</reference>
<feature type="compositionally biased region" description="Low complexity" evidence="1">
    <location>
        <begin position="40"/>
        <end position="50"/>
    </location>
</feature>
<accession>A0A916X2Q2</accession>
<comment type="caution">
    <text evidence="2">The sequence shown here is derived from an EMBL/GenBank/DDBJ whole genome shotgun (WGS) entry which is preliminary data.</text>
</comment>
<dbReference type="EMBL" id="BMHK01000001">
    <property type="protein sequence ID" value="GGB86868.1"/>
    <property type="molecule type" value="Genomic_DNA"/>
</dbReference>
<evidence type="ECO:0000256" key="1">
    <source>
        <dbReference type="SAM" id="MobiDB-lite"/>
    </source>
</evidence>
<evidence type="ECO:0000313" key="2">
    <source>
        <dbReference type="EMBL" id="GGB86868.1"/>
    </source>
</evidence>
<name>A0A916X2Q2_9SPHN</name>
<gene>
    <name evidence="2" type="ORF">GCM10011494_01470</name>
</gene>
<keyword evidence="3" id="KW-1185">Reference proteome</keyword>
<evidence type="ECO:0000313" key="3">
    <source>
        <dbReference type="Proteomes" id="UP000608154"/>
    </source>
</evidence>
<sequence>MARRLYDQRKEQCLQLGLVEQALAATAVHPAPSKPRISGTTSEAAAPAEETFGKSIPSGTGRSAHETVLAAMATAALIYIHRHRYFPKRLMMALRYIVLLA</sequence>
<proteinExistence type="predicted"/>
<feature type="region of interest" description="Disordered" evidence="1">
    <location>
        <begin position="29"/>
        <end position="60"/>
    </location>
</feature>
<protein>
    <submittedName>
        <fullName evidence="2">Uncharacterized protein</fullName>
    </submittedName>
</protein>
<dbReference type="AlphaFoldDB" id="A0A916X2Q2"/>
<organism evidence="2 3">
    <name type="scientific">Novosphingobium endophyticum</name>
    <dbReference type="NCBI Taxonomy" id="1955250"/>
    <lineage>
        <taxon>Bacteria</taxon>
        <taxon>Pseudomonadati</taxon>
        <taxon>Pseudomonadota</taxon>
        <taxon>Alphaproteobacteria</taxon>
        <taxon>Sphingomonadales</taxon>
        <taxon>Sphingomonadaceae</taxon>
        <taxon>Novosphingobium</taxon>
    </lineage>
</organism>
<dbReference type="Proteomes" id="UP000608154">
    <property type="component" value="Unassembled WGS sequence"/>
</dbReference>
<reference evidence="2" key="1">
    <citation type="journal article" date="2014" name="Int. J. Syst. Evol. Microbiol.">
        <title>Complete genome sequence of Corynebacterium casei LMG S-19264T (=DSM 44701T), isolated from a smear-ripened cheese.</title>
        <authorList>
            <consortium name="US DOE Joint Genome Institute (JGI-PGF)"/>
            <person name="Walter F."/>
            <person name="Albersmeier A."/>
            <person name="Kalinowski J."/>
            <person name="Ruckert C."/>
        </authorList>
    </citation>
    <scope>NUCLEOTIDE SEQUENCE</scope>
    <source>
        <strain evidence="2">CGMCC 1.15095</strain>
    </source>
</reference>